<keyword evidence="2" id="KW-0540">Nuclease</keyword>
<dbReference type="EMBL" id="MT176429">
    <property type="protein sequence ID" value="QKS32160.1"/>
    <property type="molecule type" value="Genomic_DNA"/>
</dbReference>
<dbReference type="InterPro" id="IPR003647">
    <property type="entry name" value="Intron_nuc_1_rpt"/>
</dbReference>
<dbReference type="SMART" id="SM00465">
    <property type="entry name" value="GIYc"/>
    <property type="match status" value="1"/>
</dbReference>
<dbReference type="NCBIfam" id="TIGR01453">
    <property type="entry name" value="grpIintron_endo"/>
    <property type="match status" value="1"/>
</dbReference>
<feature type="domain" description="GIY-YIG" evidence="1">
    <location>
        <begin position="129"/>
        <end position="213"/>
    </location>
</feature>
<dbReference type="PROSITE" id="PS50164">
    <property type="entry name" value="GIY_YIG"/>
    <property type="match status" value="1"/>
</dbReference>
<dbReference type="InterPro" id="IPR000305">
    <property type="entry name" value="GIY-YIG_endonuc"/>
</dbReference>
<dbReference type="InterPro" id="IPR006350">
    <property type="entry name" value="Intron_endoG1"/>
</dbReference>
<gene>
    <name evidence="2" type="primary">orf340</name>
</gene>
<dbReference type="GO" id="GO:0004519">
    <property type="term" value="F:endonuclease activity"/>
    <property type="evidence" value="ECO:0007669"/>
    <property type="project" value="UniProtKB-KW"/>
</dbReference>
<dbReference type="SMART" id="SM00497">
    <property type="entry name" value="IENR1"/>
    <property type="match status" value="1"/>
</dbReference>
<evidence type="ECO:0000259" key="1">
    <source>
        <dbReference type="PROSITE" id="PS50164"/>
    </source>
</evidence>
<sequence length="340" mass="39815">MKSVSFYLLLPLELVIGYINNTTKNVAKLLYILRLELVHVGLVFYLYLSTKKYEEIFKNINDNSLYRLILNSKKGVKNFTGRGPKVPKDSKNTKNNNLLSTIRKKKHRSVDHCHDFLNQHSTFQKKWWNVSGIYKITYLNFRHFYYYGSSRNLGQRLKYHYYNGPSQISFLGIFLKRFGWKNFSVTIVEVCSPSKIQERENWYLKKYRPLLNILEEAYSDSRSLKKSSLTKLKISTTLLGRSHNDETRLRMSNSRLGAKNQYWQKGLPKATLDAAAAVLGKPIYVYTEESFTLVNDKPFRNIREAVKHLPISQSTLPRKLDSNKPFKGYFYFSKPQSSKP</sequence>
<dbReference type="Gene3D" id="3.40.1440.10">
    <property type="entry name" value="GIY-YIG endonuclease"/>
    <property type="match status" value="1"/>
</dbReference>
<dbReference type="SUPFAM" id="SSF82771">
    <property type="entry name" value="GIY-YIG endonuclease"/>
    <property type="match status" value="1"/>
</dbReference>
<accession>A0A7D4V5F6</accession>
<organism evidence="2">
    <name type="scientific">Sphaerobolus stellatus</name>
    <dbReference type="NCBI Taxonomy" id="68786"/>
    <lineage>
        <taxon>Eukaryota</taxon>
        <taxon>Fungi</taxon>
        <taxon>Dikarya</taxon>
        <taxon>Basidiomycota</taxon>
        <taxon>Agaricomycotina</taxon>
        <taxon>Agaricomycetes</taxon>
        <taxon>Phallomycetidae</taxon>
        <taxon>Geastrales</taxon>
        <taxon>Sphaerobolaceae</taxon>
        <taxon>Sphaerobolus</taxon>
    </lineage>
</organism>
<protein>
    <submittedName>
        <fullName evidence="2">GIY-YIG endonuclease</fullName>
    </submittedName>
</protein>
<reference evidence="2" key="1">
    <citation type="journal article" name="Front. Microbiol.">
        <title>The First Mitochondrial Genome for Geastrales (Sphaerobolus stellatus) Reveals Intron Dynamics and Large-Scale Gene Rearrangements of Basidiomycota.</title>
        <authorList>
            <person name="Ye J."/>
            <person name="Cheng J."/>
            <person name="Ren Y."/>
            <person name="Liao W."/>
            <person name="Li Q."/>
        </authorList>
    </citation>
    <scope>NUCLEOTIDE SEQUENCE</scope>
</reference>
<keyword evidence="2" id="KW-0255">Endonuclease</keyword>
<proteinExistence type="predicted"/>
<dbReference type="AlphaFoldDB" id="A0A7D4V5F6"/>
<dbReference type="SUPFAM" id="SSF64496">
    <property type="entry name" value="DNA-binding domain of intron-encoded endonucleases"/>
    <property type="match status" value="1"/>
</dbReference>
<evidence type="ECO:0000313" key="2">
    <source>
        <dbReference type="EMBL" id="QKS32160.1"/>
    </source>
</evidence>
<geneLocation type="mitochondrion" evidence="2"/>
<keyword evidence="2" id="KW-0378">Hydrolase</keyword>
<dbReference type="InterPro" id="IPR035901">
    <property type="entry name" value="GIY-YIG_endonuc_sf"/>
</dbReference>
<dbReference type="Pfam" id="PF01541">
    <property type="entry name" value="GIY-YIG"/>
    <property type="match status" value="1"/>
</dbReference>
<keyword evidence="2" id="KW-0496">Mitochondrion</keyword>
<name>A0A7D4V5F6_9AGAM</name>